<dbReference type="EMBL" id="CABIJS010000697">
    <property type="protein sequence ID" value="VUZ55902.1"/>
    <property type="molecule type" value="Genomic_DNA"/>
</dbReference>
<reference evidence="1 2" key="1">
    <citation type="submission" date="2019-07" db="EMBL/GenBank/DDBJ databases">
        <authorList>
            <person name="Jastrzebski P J."/>
            <person name="Paukszto L."/>
            <person name="Jastrzebski P J."/>
        </authorList>
    </citation>
    <scope>NUCLEOTIDE SEQUENCE [LARGE SCALE GENOMIC DNA]</scope>
    <source>
        <strain evidence="1 2">WMS-il1</strain>
    </source>
</reference>
<protein>
    <recommendedName>
        <fullName evidence="3">Ig-like domain-containing protein</fullName>
    </recommendedName>
</protein>
<dbReference type="InterPro" id="IPR013783">
    <property type="entry name" value="Ig-like_fold"/>
</dbReference>
<name>A0A564Z910_HYMDI</name>
<dbReference type="Proteomes" id="UP000321570">
    <property type="component" value="Unassembled WGS sequence"/>
</dbReference>
<accession>A0A564Z910</accession>
<dbReference type="AlphaFoldDB" id="A0A564Z910"/>
<gene>
    <name evidence="1" type="ORF">WMSIL1_LOCUS13700</name>
</gene>
<keyword evidence="2" id="KW-1185">Reference proteome</keyword>
<evidence type="ECO:0000313" key="1">
    <source>
        <dbReference type="EMBL" id="VUZ55902.1"/>
    </source>
</evidence>
<evidence type="ECO:0008006" key="3">
    <source>
        <dbReference type="Google" id="ProtNLM"/>
    </source>
</evidence>
<dbReference type="SUPFAM" id="SSF48726">
    <property type="entry name" value="Immunoglobulin"/>
    <property type="match status" value="1"/>
</dbReference>
<sequence>MGIKITALLLAFIITSLFVFGVKMQIPKRYVFLESAPNVSAVVGHDTYFVCNGGIKWTYESGMNRGHEIRNHPAPMDLKKNTNVLYSSPSNCIISGRQINPISVYSMQDDRGRLILRIDNASLTDGGIYRCHGEVNYVDAYLSVHPPEHFAINRSSGLPTIPLAAAMIKFFRMFPSDQLNQIILRCPLTPVQRVLSWEWREPIPPNSELAALLPKEARPSRTVSYNESGVFSHGNVEIGPNLEWVRILDPKAPEAPTPLWCKFEMQDL</sequence>
<organism evidence="1 2">
    <name type="scientific">Hymenolepis diminuta</name>
    <name type="common">Rat tapeworm</name>
    <dbReference type="NCBI Taxonomy" id="6216"/>
    <lineage>
        <taxon>Eukaryota</taxon>
        <taxon>Metazoa</taxon>
        <taxon>Spiralia</taxon>
        <taxon>Lophotrochozoa</taxon>
        <taxon>Platyhelminthes</taxon>
        <taxon>Cestoda</taxon>
        <taxon>Eucestoda</taxon>
        <taxon>Cyclophyllidea</taxon>
        <taxon>Hymenolepididae</taxon>
        <taxon>Hymenolepis</taxon>
    </lineage>
</organism>
<proteinExistence type="predicted"/>
<evidence type="ECO:0000313" key="2">
    <source>
        <dbReference type="Proteomes" id="UP000321570"/>
    </source>
</evidence>
<dbReference type="Gene3D" id="2.60.40.10">
    <property type="entry name" value="Immunoglobulins"/>
    <property type="match status" value="1"/>
</dbReference>
<dbReference type="CDD" id="cd00096">
    <property type="entry name" value="Ig"/>
    <property type="match status" value="1"/>
</dbReference>
<dbReference type="InterPro" id="IPR036179">
    <property type="entry name" value="Ig-like_dom_sf"/>
</dbReference>